<evidence type="ECO:0000256" key="2">
    <source>
        <dbReference type="ARBA" id="ARBA00022485"/>
    </source>
</evidence>
<evidence type="ECO:0000256" key="3">
    <source>
        <dbReference type="ARBA" id="ARBA00022723"/>
    </source>
</evidence>
<dbReference type="PANTHER" id="PTHR31619">
    <property type="entry name" value="4-HYDROXY-3-METHYLBUT-2-ENYL DIPHOSPHATE REDUCTASE, CHLOROPLASTIC"/>
    <property type="match status" value="1"/>
</dbReference>
<evidence type="ECO:0000256" key="1">
    <source>
        <dbReference type="ARBA" id="ARBA00001966"/>
    </source>
</evidence>
<dbReference type="EMBL" id="FXTH01000006">
    <property type="protein sequence ID" value="SMO60742.1"/>
    <property type="molecule type" value="Genomic_DNA"/>
</dbReference>
<protein>
    <submittedName>
        <fullName evidence="9">4-hydroxy-3-methylbut-2-enyl diphosphate reductase</fullName>
    </submittedName>
</protein>
<comment type="pathway">
    <text evidence="7">Isoprenoid biosynthesis; isopentenyl diphosphate biosynthesis via DXP pathway; isopentenyl diphosphate from 1-deoxy-D-xylulose 5-phosphate: step 6/6.</text>
</comment>
<evidence type="ECO:0000313" key="9">
    <source>
        <dbReference type="EMBL" id="SMO60742.1"/>
    </source>
</evidence>
<dbReference type="GO" id="GO:0019288">
    <property type="term" value="P:isopentenyl diphosphate biosynthetic process, methylerythritol 4-phosphate pathway"/>
    <property type="evidence" value="ECO:0007669"/>
    <property type="project" value="InterPro"/>
</dbReference>
<accession>A0A521CMR7</accession>
<dbReference type="GO" id="GO:0046872">
    <property type="term" value="F:metal ion binding"/>
    <property type="evidence" value="ECO:0007669"/>
    <property type="project" value="UniProtKB-KW"/>
</dbReference>
<dbReference type="AlphaFoldDB" id="A0A521CMR7"/>
<comment type="cofactor">
    <cofactor evidence="1">
        <name>[4Fe-4S] cluster</name>
        <dbReference type="ChEBI" id="CHEBI:49883"/>
    </cofactor>
</comment>
<keyword evidence="6" id="KW-0411">Iron-sulfur</keyword>
<organism evidence="9 10">
    <name type="scientific">Fodinibius sediminis</name>
    <dbReference type="NCBI Taxonomy" id="1214077"/>
    <lineage>
        <taxon>Bacteria</taxon>
        <taxon>Pseudomonadati</taxon>
        <taxon>Balneolota</taxon>
        <taxon>Balneolia</taxon>
        <taxon>Balneolales</taxon>
        <taxon>Balneolaceae</taxon>
        <taxon>Fodinibius</taxon>
    </lineage>
</organism>
<dbReference type="Gene3D" id="3.40.1010.20">
    <property type="entry name" value="4-hydroxy-3-methylbut-2-enyl diphosphate reductase, catalytic domain"/>
    <property type="match status" value="2"/>
</dbReference>
<dbReference type="GO" id="GO:0051539">
    <property type="term" value="F:4 iron, 4 sulfur cluster binding"/>
    <property type="evidence" value="ECO:0007669"/>
    <property type="project" value="UniProtKB-KW"/>
</dbReference>
<dbReference type="Gene3D" id="3.40.50.11270">
    <property type="match status" value="1"/>
</dbReference>
<comment type="pathway">
    <text evidence="8">Isoprenoid biosynthesis; dimethylallyl diphosphate biosynthesis; dimethylallyl diphosphate from (2E)-4-hydroxy-3-methylbutenyl diphosphate: step 1/1.</text>
</comment>
<keyword evidence="4" id="KW-0560">Oxidoreductase</keyword>
<keyword evidence="3" id="KW-0479">Metal-binding</keyword>
<dbReference type="InterPro" id="IPR003451">
    <property type="entry name" value="LytB/IspH"/>
</dbReference>
<sequence length="419" mass="47524">MGRKKFNIPDIYQSPIIRKVKDANKVMDPRKKDLEPSVLDFGPVQFYVPRHFGFCYGVENAIDIAYETVEQHPDRDIYLLSEMIHNPTVNEDLLDRDVKFLFETDGTELIPIESLDEDDIVIVPAFGTTLEIQQRLRKQGIDPYQYNTTCPFVEKVWKRGKQLGKKGYALVIHGKHRHEETRATFSHSADHSPCVVLLNPEEARILADILTGARPKSDFETYFGHKSTEGFDPHKDLEHFGVINQTTMLATETQEVMDILKQAAIERYGKADILDHFADTSDTLCYATNENQSATLALAETDADFSIVVGGYNSSNTMHLVEILEHAFPTYHIRDAGEFEGPSLINHFNQWDKEMKQTADWLPVPTGEEEPVKIGITSGASCPDVLVDEVILKILSYFNTDRTVTEVIKPFEEKLQESG</sequence>
<dbReference type="OrthoDB" id="9777362at2"/>
<dbReference type="GO" id="GO:0051745">
    <property type="term" value="F:4-hydroxy-3-methylbut-2-enyl diphosphate reductase activity"/>
    <property type="evidence" value="ECO:0007669"/>
    <property type="project" value="InterPro"/>
</dbReference>
<dbReference type="Proteomes" id="UP000317593">
    <property type="component" value="Unassembled WGS sequence"/>
</dbReference>
<gene>
    <name evidence="9" type="ORF">SAMN06265218_106235</name>
</gene>
<dbReference type="PANTHER" id="PTHR31619:SF5">
    <property type="entry name" value="4-HYDROXY-3-METHYLBUT-2-ENYL DIPHOSPHATE REDUCTASE, CHLOROPLASTIC"/>
    <property type="match status" value="1"/>
</dbReference>
<proteinExistence type="predicted"/>
<name>A0A521CMR7_9BACT</name>
<keyword evidence="2" id="KW-0004">4Fe-4S</keyword>
<reference evidence="9 10" key="1">
    <citation type="submission" date="2017-05" db="EMBL/GenBank/DDBJ databases">
        <authorList>
            <person name="Varghese N."/>
            <person name="Submissions S."/>
        </authorList>
    </citation>
    <scope>NUCLEOTIDE SEQUENCE [LARGE SCALE GENOMIC DNA]</scope>
    <source>
        <strain evidence="9 10">DSM 21194</strain>
    </source>
</reference>
<evidence type="ECO:0000313" key="10">
    <source>
        <dbReference type="Proteomes" id="UP000317593"/>
    </source>
</evidence>
<dbReference type="Pfam" id="PF02401">
    <property type="entry name" value="LYTB"/>
    <property type="match status" value="1"/>
</dbReference>
<dbReference type="RefSeq" id="WP_142714214.1">
    <property type="nucleotide sequence ID" value="NZ_FXTH01000006.1"/>
</dbReference>
<evidence type="ECO:0000256" key="7">
    <source>
        <dbReference type="ARBA" id="ARBA00046313"/>
    </source>
</evidence>
<keyword evidence="10" id="KW-1185">Reference proteome</keyword>
<dbReference type="NCBIfam" id="NF009911">
    <property type="entry name" value="PRK13371.1"/>
    <property type="match status" value="1"/>
</dbReference>
<evidence type="ECO:0000256" key="8">
    <source>
        <dbReference type="ARBA" id="ARBA00046314"/>
    </source>
</evidence>
<keyword evidence="5" id="KW-0408">Iron</keyword>
<evidence type="ECO:0000256" key="6">
    <source>
        <dbReference type="ARBA" id="ARBA00023014"/>
    </source>
</evidence>
<dbReference type="CDD" id="cd13944">
    <property type="entry name" value="lytB_ispH"/>
    <property type="match status" value="1"/>
</dbReference>
<evidence type="ECO:0000256" key="5">
    <source>
        <dbReference type="ARBA" id="ARBA00023004"/>
    </source>
</evidence>
<evidence type="ECO:0000256" key="4">
    <source>
        <dbReference type="ARBA" id="ARBA00023002"/>
    </source>
</evidence>
<dbReference type="NCBIfam" id="TIGR00216">
    <property type="entry name" value="ispH_lytB"/>
    <property type="match status" value="1"/>
</dbReference>
<dbReference type="GO" id="GO:0050992">
    <property type="term" value="P:dimethylallyl diphosphate biosynthetic process"/>
    <property type="evidence" value="ECO:0007669"/>
    <property type="project" value="InterPro"/>
</dbReference>